<dbReference type="SUPFAM" id="SSF57701">
    <property type="entry name" value="Zn2/Cys6 DNA-binding domain"/>
    <property type="match status" value="1"/>
</dbReference>
<dbReference type="OrthoDB" id="424974at2759"/>
<name>A0A9P4MEJ2_9PEZI</name>
<feature type="domain" description="Zn(2)-C6 fungal-type" evidence="6">
    <location>
        <begin position="21"/>
        <end position="53"/>
    </location>
</feature>
<comment type="caution">
    <text evidence="7">The sequence shown here is derived from an EMBL/GenBank/DDBJ whole genome shotgun (WGS) entry which is preliminary data.</text>
</comment>
<reference evidence="7" key="1">
    <citation type="journal article" date="2020" name="Stud. Mycol.">
        <title>101 Dothideomycetes genomes: a test case for predicting lifestyles and emergence of pathogens.</title>
        <authorList>
            <person name="Haridas S."/>
            <person name="Albert R."/>
            <person name="Binder M."/>
            <person name="Bloem J."/>
            <person name="Labutti K."/>
            <person name="Salamov A."/>
            <person name="Andreopoulos B."/>
            <person name="Baker S."/>
            <person name="Barry K."/>
            <person name="Bills G."/>
            <person name="Bluhm B."/>
            <person name="Cannon C."/>
            <person name="Castanera R."/>
            <person name="Culley D."/>
            <person name="Daum C."/>
            <person name="Ezra D."/>
            <person name="Gonzalez J."/>
            <person name="Henrissat B."/>
            <person name="Kuo A."/>
            <person name="Liang C."/>
            <person name="Lipzen A."/>
            <person name="Lutzoni F."/>
            <person name="Magnuson J."/>
            <person name="Mondo S."/>
            <person name="Nolan M."/>
            <person name="Ohm R."/>
            <person name="Pangilinan J."/>
            <person name="Park H.-J."/>
            <person name="Ramirez L."/>
            <person name="Alfaro M."/>
            <person name="Sun H."/>
            <person name="Tritt A."/>
            <person name="Yoshinaga Y."/>
            <person name="Zwiers L.-H."/>
            <person name="Turgeon B."/>
            <person name="Goodwin S."/>
            <person name="Spatafora J."/>
            <person name="Crous P."/>
            <person name="Grigoriev I."/>
        </authorList>
    </citation>
    <scope>NUCLEOTIDE SEQUENCE</scope>
    <source>
        <strain evidence="7">CBS 260.36</strain>
    </source>
</reference>
<dbReference type="GO" id="GO:0000435">
    <property type="term" value="P:positive regulation of transcription from RNA polymerase II promoter by galactose"/>
    <property type="evidence" value="ECO:0007669"/>
    <property type="project" value="TreeGrafter"/>
</dbReference>
<dbReference type="GO" id="GO:0000978">
    <property type="term" value="F:RNA polymerase II cis-regulatory region sequence-specific DNA binding"/>
    <property type="evidence" value="ECO:0007669"/>
    <property type="project" value="TreeGrafter"/>
</dbReference>
<gene>
    <name evidence="7" type="ORF">K461DRAFT_41435</name>
</gene>
<protein>
    <recommendedName>
        <fullName evidence="6">Zn(2)-C6 fungal-type domain-containing protein</fullName>
    </recommendedName>
</protein>
<evidence type="ECO:0000313" key="8">
    <source>
        <dbReference type="Proteomes" id="UP000799439"/>
    </source>
</evidence>
<evidence type="ECO:0000256" key="2">
    <source>
        <dbReference type="ARBA" id="ARBA00023015"/>
    </source>
</evidence>
<dbReference type="CDD" id="cd00067">
    <property type="entry name" value="GAL4"/>
    <property type="match status" value="1"/>
</dbReference>
<dbReference type="SMART" id="SM00066">
    <property type="entry name" value="GAL4"/>
    <property type="match status" value="1"/>
</dbReference>
<dbReference type="Pfam" id="PF00172">
    <property type="entry name" value="Zn_clus"/>
    <property type="match status" value="1"/>
</dbReference>
<dbReference type="PANTHER" id="PTHR47424">
    <property type="entry name" value="REGULATORY PROTEIN GAL4"/>
    <property type="match status" value="1"/>
</dbReference>
<dbReference type="Gene3D" id="4.10.240.10">
    <property type="entry name" value="Zn(2)-C6 fungal-type DNA-binding domain"/>
    <property type="match status" value="1"/>
</dbReference>
<keyword evidence="8" id="KW-1185">Reference proteome</keyword>
<dbReference type="Proteomes" id="UP000799439">
    <property type="component" value="Unassembled WGS sequence"/>
</dbReference>
<organism evidence="7 8">
    <name type="scientific">Myriangium duriaei CBS 260.36</name>
    <dbReference type="NCBI Taxonomy" id="1168546"/>
    <lineage>
        <taxon>Eukaryota</taxon>
        <taxon>Fungi</taxon>
        <taxon>Dikarya</taxon>
        <taxon>Ascomycota</taxon>
        <taxon>Pezizomycotina</taxon>
        <taxon>Dothideomycetes</taxon>
        <taxon>Dothideomycetidae</taxon>
        <taxon>Myriangiales</taxon>
        <taxon>Myriangiaceae</taxon>
        <taxon>Myriangium</taxon>
    </lineage>
</organism>
<evidence type="ECO:0000259" key="6">
    <source>
        <dbReference type="PROSITE" id="PS50048"/>
    </source>
</evidence>
<evidence type="ECO:0000256" key="5">
    <source>
        <dbReference type="ARBA" id="ARBA00023242"/>
    </source>
</evidence>
<keyword evidence="1" id="KW-0479">Metal-binding</keyword>
<dbReference type="SMART" id="SM00906">
    <property type="entry name" value="Fungal_trans"/>
    <property type="match status" value="1"/>
</dbReference>
<evidence type="ECO:0000256" key="1">
    <source>
        <dbReference type="ARBA" id="ARBA00022723"/>
    </source>
</evidence>
<accession>A0A9P4MEJ2</accession>
<dbReference type="PANTHER" id="PTHR47424:SF3">
    <property type="entry name" value="REGULATORY PROTEIN GAL4"/>
    <property type="match status" value="1"/>
</dbReference>
<dbReference type="CDD" id="cd12148">
    <property type="entry name" value="fungal_TF_MHR"/>
    <property type="match status" value="1"/>
</dbReference>
<dbReference type="GO" id="GO:0005634">
    <property type="term" value="C:nucleus"/>
    <property type="evidence" value="ECO:0007669"/>
    <property type="project" value="TreeGrafter"/>
</dbReference>
<evidence type="ECO:0000313" key="7">
    <source>
        <dbReference type="EMBL" id="KAF2150223.1"/>
    </source>
</evidence>
<dbReference type="EMBL" id="ML996090">
    <property type="protein sequence ID" value="KAF2150223.1"/>
    <property type="molecule type" value="Genomic_DNA"/>
</dbReference>
<dbReference type="PROSITE" id="PS50048">
    <property type="entry name" value="ZN2_CY6_FUNGAL_2"/>
    <property type="match status" value="1"/>
</dbReference>
<dbReference type="GO" id="GO:0000981">
    <property type="term" value="F:DNA-binding transcription factor activity, RNA polymerase II-specific"/>
    <property type="evidence" value="ECO:0007669"/>
    <property type="project" value="InterPro"/>
</dbReference>
<proteinExistence type="predicted"/>
<dbReference type="InterPro" id="IPR051127">
    <property type="entry name" value="Fungal_SecMet_Regulators"/>
</dbReference>
<dbReference type="GO" id="GO:0006351">
    <property type="term" value="P:DNA-templated transcription"/>
    <property type="evidence" value="ECO:0007669"/>
    <property type="project" value="InterPro"/>
</dbReference>
<evidence type="ECO:0000256" key="4">
    <source>
        <dbReference type="ARBA" id="ARBA00023163"/>
    </source>
</evidence>
<keyword evidence="4" id="KW-0804">Transcription</keyword>
<dbReference type="AlphaFoldDB" id="A0A9P4MEJ2"/>
<keyword evidence="2" id="KW-0805">Transcription regulation</keyword>
<evidence type="ECO:0000256" key="3">
    <source>
        <dbReference type="ARBA" id="ARBA00023125"/>
    </source>
</evidence>
<dbReference type="InterPro" id="IPR007219">
    <property type="entry name" value="XnlR_reg_dom"/>
</dbReference>
<dbReference type="PROSITE" id="PS00463">
    <property type="entry name" value="ZN2_CY6_FUNGAL_1"/>
    <property type="match status" value="1"/>
</dbReference>
<dbReference type="GO" id="GO:0008270">
    <property type="term" value="F:zinc ion binding"/>
    <property type="evidence" value="ECO:0007669"/>
    <property type="project" value="InterPro"/>
</dbReference>
<sequence>MTRASSSNSSRYRKPHRTGRACIVCRQRKTRCDGREPVCGPCEKRSIGSACRYEYTRPKRHAEPQEIQAAPGQDPNLSHRVPYVPSFTPADDLFGSSSSVALSRRVAPHLGHHTPRGNTNPARLSSPLGSARRMTLFDVSLPTRRNGDAYVNAYFQFSWPLFPVLHESEFRQGYESLWTSGDNTIDDLRFFTILYLVFAIGCKHCANIEDGDKIRLAEEYHQKAQNSLDLLGLMDDPTLADIQSLLLMVVYLHSTPNAARCWSLHGLAVRLAHAVGLHLERPVSGSVLDPQVNTRRCIWHICVSLDRLNSMSFGHPMLDYTRSSTTPLPELDWDDNTSHAPDMDCPPLGLFISSCRLYEILAELLNIFQGIDQKGAKDDDNRWKSCVPDVLKICWQLDQFYSSVPQALQDWDLSARGPEADVTEARFHQTTILRCRYLLVRMLAYQPLLMITIPTKPGPTQWEKINDEYSHSATMLKTGCEACYETAYDLINLIWASMHSTYGSAPWHATYYIFTAAAILLATCRSSLMESKAGDQGFEMVWRRSLEVLQQNSQVMPVAAKAVDVLLAMRKEVIPSGQVETRDPMSHGTVVEMDPGLYPSWMFGTSLNSSEALFNGNDGVANFDWMHNWFGDFEQAA</sequence>
<dbReference type="InterPro" id="IPR001138">
    <property type="entry name" value="Zn2Cys6_DnaBD"/>
</dbReference>
<keyword evidence="3" id="KW-0238">DNA-binding</keyword>
<keyword evidence="5" id="KW-0539">Nucleus</keyword>
<dbReference type="Pfam" id="PF04082">
    <property type="entry name" value="Fungal_trans"/>
    <property type="match status" value="1"/>
</dbReference>
<dbReference type="InterPro" id="IPR036864">
    <property type="entry name" value="Zn2-C6_fun-type_DNA-bd_sf"/>
</dbReference>